<protein>
    <submittedName>
        <fullName evidence="1">Uncharacterized protein</fullName>
    </submittedName>
</protein>
<evidence type="ECO:0000313" key="1">
    <source>
        <dbReference type="EMBL" id="AWO76071.1"/>
    </source>
</evidence>
<dbReference type="KEGG" id="gtk:GT3570_08175"/>
<sequence length="89" mass="10801">MGDLLSLLTEYRHRQVVVNFYEEDELVARDGFFFDGIERSDGLLSFIKDGRIRWSIRLDDYPSYEIVHDFPRRYRFYGQHRAVELYFPS</sequence>
<dbReference type="RefSeq" id="WP_014195798.1">
    <property type="nucleotide sequence ID" value="NZ_CP014335.1"/>
</dbReference>
<reference evidence="2" key="1">
    <citation type="submission" date="2018-02" db="EMBL/GenBank/DDBJ databases">
        <title>The complete genome of bacterial strain SGAirxxxx.</title>
        <authorList>
            <person name="Schuster S.C."/>
        </authorList>
    </citation>
    <scope>NUCLEOTIDE SEQUENCE [LARGE SCALE GENOMIC DNA]</scope>
    <source>
        <strain evidence="2">SGAir0734</strain>
    </source>
</reference>
<organism evidence="1 2">
    <name type="scientific">Geobacillus thermoleovorans</name>
    <name type="common">Bacillus thermoleovorans</name>
    <dbReference type="NCBI Taxonomy" id="33941"/>
    <lineage>
        <taxon>Bacteria</taxon>
        <taxon>Bacillati</taxon>
        <taxon>Bacillota</taxon>
        <taxon>Bacilli</taxon>
        <taxon>Bacillales</taxon>
        <taxon>Anoxybacillaceae</taxon>
        <taxon>Geobacillus</taxon>
        <taxon>Geobacillus thermoleovorans group</taxon>
    </lineage>
</organism>
<dbReference type="AlphaFoldDB" id="A0A1C3D3V4"/>
<name>A0A1C3D3V4_GEOTH</name>
<dbReference type="EMBL" id="CP027303">
    <property type="protein sequence ID" value="AWO76071.1"/>
    <property type="molecule type" value="Genomic_DNA"/>
</dbReference>
<accession>A0A1C3D3V4</accession>
<gene>
    <name evidence="1" type="ORF">C1N76_17210</name>
</gene>
<dbReference type="Proteomes" id="UP000246996">
    <property type="component" value="Chromosome"/>
</dbReference>
<dbReference type="GeneID" id="32063596"/>
<proteinExistence type="predicted"/>
<evidence type="ECO:0000313" key="2">
    <source>
        <dbReference type="Proteomes" id="UP000246996"/>
    </source>
</evidence>